<proteinExistence type="predicted"/>
<dbReference type="EMBL" id="WNZZ01000026">
    <property type="protein sequence ID" value="MUG25492.1"/>
    <property type="molecule type" value="Genomic_DNA"/>
</dbReference>
<dbReference type="EMBL" id="JMQA01000020">
    <property type="protein sequence ID" value="KFN09930.1"/>
    <property type="molecule type" value="Genomic_DNA"/>
</dbReference>
<dbReference type="Proteomes" id="UP000442469">
    <property type="component" value="Unassembled WGS sequence"/>
</dbReference>
<dbReference type="RefSeq" id="WP_036620950.1">
    <property type="nucleotide sequence ID" value="NZ_BGML01000005.1"/>
</dbReference>
<reference evidence="1 3" key="1">
    <citation type="submission" date="2014-04" db="EMBL/GenBank/DDBJ databases">
        <authorList>
            <person name="Bishop-Lilly K.A."/>
            <person name="Broomall S.M."/>
            <person name="Chain P.S."/>
            <person name="Chertkov O."/>
            <person name="Coyne S.R."/>
            <person name="Daligault H.E."/>
            <person name="Davenport K.W."/>
            <person name="Erkkila T."/>
            <person name="Frey K.G."/>
            <person name="Gibbons H.S."/>
            <person name="Gu W."/>
            <person name="Jaissle J."/>
            <person name="Johnson S.L."/>
            <person name="Koroleva G.I."/>
            <person name="Ladner J.T."/>
            <person name="Lo C.-C."/>
            <person name="Minogue T.D."/>
            <person name="Munk C."/>
            <person name="Palacios G.F."/>
            <person name="Redden C.L."/>
            <person name="Rosenzweig C.N."/>
            <person name="Scholz M.B."/>
            <person name="Teshima H."/>
            <person name="Xu Y."/>
        </authorList>
    </citation>
    <scope>NUCLEOTIDE SEQUENCE [LARGE SCALE GENOMIC DNA]</scope>
    <source>
        <strain evidence="1 3">8244</strain>
    </source>
</reference>
<dbReference type="Proteomes" id="UP000029278">
    <property type="component" value="Unassembled WGS sequence"/>
</dbReference>
<accession>A0A090ZI62</accession>
<dbReference type="STRING" id="44252.DJ90_412"/>
<dbReference type="HOGENOM" id="CLU_1979339_0_0_9"/>
<protein>
    <submittedName>
        <fullName evidence="1">Uncharacterized protein</fullName>
    </submittedName>
</protein>
<sequence length="126" mass="14505">MDLVIHLLEGFEYRALNKSIPIVLKITSDKQEDISDKIDMKEIMLYKNGKEAFGSFIVSTLSLPKYTFTISEHTPKYMIIDVADHDESELLSGEYEVRVSVMVYVPLEDGRYSRKELTAVKQIIIQ</sequence>
<dbReference type="GeneID" id="77012226"/>
<keyword evidence="3" id="KW-1185">Reference proteome</keyword>
<evidence type="ECO:0000313" key="3">
    <source>
        <dbReference type="Proteomes" id="UP000029278"/>
    </source>
</evidence>
<evidence type="ECO:0000313" key="1">
    <source>
        <dbReference type="EMBL" id="KFN09930.1"/>
    </source>
</evidence>
<evidence type="ECO:0000313" key="2">
    <source>
        <dbReference type="EMBL" id="MUG25492.1"/>
    </source>
</evidence>
<gene>
    <name evidence="1" type="ORF">DJ90_412</name>
    <name evidence="2" type="ORF">GNQ08_24310</name>
</gene>
<dbReference type="OrthoDB" id="2619341at2"/>
<reference evidence="2 4" key="2">
    <citation type="submission" date="2019-11" db="EMBL/GenBank/DDBJ databases">
        <title>Draft genome sequences of five Paenibacillus species of dairy origin.</title>
        <authorList>
            <person name="Olajide A.M."/>
            <person name="Chen S."/>
            <person name="Lapointe G."/>
        </authorList>
    </citation>
    <scope>NUCLEOTIDE SEQUENCE [LARGE SCALE GENOMIC DNA]</scope>
    <source>
        <strain evidence="2 4">3CT49</strain>
    </source>
</reference>
<name>A0A090ZI62_PAEMA</name>
<dbReference type="AlphaFoldDB" id="A0A090ZI62"/>
<evidence type="ECO:0000313" key="4">
    <source>
        <dbReference type="Proteomes" id="UP000442469"/>
    </source>
</evidence>
<comment type="caution">
    <text evidence="1">The sequence shown here is derived from an EMBL/GenBank/DDBJ whole genome shotgun (WGS) entry which is preliminary data.</text>
</comment>
<organism evidence="1 3">
    <name type="scientific">Paenibacillus macerans</name>
    <name type="common">Bacillus macerans</name>
    <dbReference type="NCBI Taxonomy" id="44252"/>
    <lineage>
        <taxon>Bacteria</taxon>
        <taxon>Bacillati</taxon>
        <taxon>Bacillota</taxon>
        <taxon>Bacilli</taxon>
        <taxon>Bacillales</taxon>
        <taxon>Paenibacillaceae</taxon>
        <taxon>Paenibacillus</taxon>
    </lineage>
</organism>